<dbReference type="Proteomes" id="UP000799750">
    <property type="component" value="Unassembled WGS sequence"/>
</dbReference>
<sequence length="230" mass="25011">MGGIFASVNFRLFLYSLPIPILLFYVLAIVGCVSTSPGIPNIFLLQFKKGADELRLSYFGMCHKSPSSLDCAPSSKANVDQLLHAFAISGTNAISPFLNSALTLQNKVFIPFLVGAGCDFFLTIVLVVLFKRHEKKSAWEDKDKRTWENLKLATMVTAWSSTAFAFAAAWATSQALASVTHTADIFAKSGGLDITAGSAIQRFQRTIAALALIFSWRMHVITHPSASDGK</sequence>
<keyword evidence="3" id="KW-1185">Reference proteome</keyword>
<name>A0A6A6QEX3_9PEZI</name>
<dbReference type="EMBL" id="MU004196">
    <property type="protein sequence ID" value="KAF2490945.1"/>
    <property type="molecule type" value="Genomic_DNA"/>
</dbReference>
<accession>A0A6A6QEX3</accession>
<keyword evidence="1" id="KW-0812">Transmembrane</keyword>
<organism evidence="2 3">
    <name type="scientific">Lophium mytilinum</name>
    <dbReference type="NCBI Taxonomy" id="390894"/>
    <lineage>
        <taxon>Eukaryota</taxon>
        <taxon>Fungi</taxon>
        <taxon>Dikarya</taxon>
        <taxon>Ascomycota</taxon>
        <taxon>Pezizomycotina</taxon>
        <taxon>Dothideomycetes</taxon>
        <taxon>Pleosporomycetidae</taxon>
        <taxon>Mytilinidiales</taxon>
        <taxon>Mytilinidiaceae</taxon>
        <taxon>Lophium</taxon>
    </lineage>
</organism>
<dbReference type="InterPro" id="IPR033481">
    <property type="entry name" value="Dni1/Fig1"/>
</dbReference>
<reference evidence="2" key="1">
    <citation type="journal article" date="2020" name="Stud. Mycol.">
        <title>101 Dothideomycetes genomes: a test case for predicting lifestyles and emergence of pathogens.</title>
        <authorList>
            <person name="Haridas S."/>
            <person name="Albert R."/>
            <person name="Binder M."/>
            <person name="Bloem J."/>
            <person name="Labutti K."/>
            <person name="Salamov A."/>
            <person name="Andreopoulos B."/>
            <person name="Baker S."/>
            <person name="Barry K."/>
            <person name="Bills G."/>
            <person name="Bluhm B."/>
            <person name="Cannon C."/>
            <person name="Castanera R."/>
            <person name="Culley D."/>
            <person name="Daum C."/>
            <person name="Ezra D."/>
            <person name="Gonzalez J."/>
            <person name="Henrissat B."/>
            <person name="Kuo A."/>
            <person name="Liang C."/>
            <person name="Lipzen A."/>
            <person name="Lutzoni F."/>
            <person name="Magnuson J."/>
            <person name="Mondo S."/>
            <person name="Nolan M."/>
            <person name="Ohm R."/>
            <person name="Pangilinan J."/>
            <person name="Park H.-J."/>
            <person name="Ramirez L."/>
            <person name="Alfaro M."/>
            <person name="Sun H."/>
            <person name="Tritt A."/>
            <person name="Yoshinaga Y."/>
            <person name="Zwiers L.-H."/>
            <person name="Turgeon B."/>
            <person name="Goodwin S."/>
            <person name="Spatafora J."/>
            <person name="Crous P."/>
            <person name="Grigoriev I."/>
        </authorList>
    </citation>
    <scope>NUCLEOTIDE SEQUENCE</scope>
    <source>
        <strain evidence="2">CBS 269.34</strain>
    </source>
</reference>
<dbReference type="OrthoDB" id="3524679at2759"/>
<dbReference type="Pfam" id="PF12351">
    <property type="entry name" value="Fig1"/>
    <property type="match status" value="1"/>
</dbReference>
<evidence type="ECO:0000313" key="2">
    <source>
        <dbReference type="EMBL" id="KAF2490945.1"/>
    </source>
</evidence>
<proteinExistence type="predicted"/>
<dbReference type="AlphaFoldDB" id="A0A6A6QEX3"/>
<protein>
    <submittedName>
        <fullName evidence="2">Uncharacterized protein</fullName>
    </submittedName>
</protein>
<dbReference type="GO" id="GO:0016020">
    <property type="term" value="C:membrane"/>
    <property type="evidence" value="ECO:0007669"/>
    <property type="project" value="InterPro"/>
</dbReference>
<evidence type="ECO:0000256" key="1">
    <source>
        <dbReference type="SAM" id="Phobius"/>
    </source>
</evidence>
<evidence type="ECO:0000313" key="3">
    <source>
        <dbReference type="Proteomes" id="UP000799750"/>
    </source>
</evidence>
<keyword evidence="1" id="KW-1133">Transmembrane helix</keyword>
<feature type="transmembrane region" description="Helical" evidence="1">
    <location>
        <begin position="108"/>
        <end position="130"/>
    </location>
</feature>
<feature type="transmembrane region" description="Helical" evidence="1">
    <location>
        <begin position="12"/>
        <end position="36"/>
    </location>
</feature>
<gene>
    <name evidence="2" type="ORF">BU16DRAFT_139258</name>
</gene>
<feature type="transmembrane region" description="Helical" evidence="1">
    <location>
        <begin position="150"/>
        <end position="171"/>
    </location>
</feature>
<keyword evidence="1" id="KW-0472">Membrane</keyword>